<dbReference type="Pfam" id="PF13041">
    <property type="entry name" value="PPR_2"/>
    <property type="match status" value="1"/>
</dbReference>
<evidence type="ECO:0000313" key="5">
    <source>
        <dbReference type="Proteomes" id="UP001172155"/>
    </source>
</evidence>
<evidence type="ECO:0000256" key="1">
    <source>
        <dbReference type="ARBA" id="ARBA00022737"/>
    </source>
</evidence>
<reference evidence="4" key="1">
    <citation type="submission" date="2023-06" db="EMBL/GenBank/DDBJ databases">
        <title>Genome-scale phylogeny and comparative genomics of the fungal order Sordariales.</title>
        <authorList>
            <consortium name="Lawrence Berkeley National Laboratory"/>
            <person name="Hensen N."/>
            <person name="Bonometti L."/>
            <person name="Westerberg I."/>
            <person name="Brannstrom I.O."/>
            <person name="Guillou S."/>
            <person name="Cros-Aarteil S."/>
            <person name="Calhoun S."/>
            <person name="Haridas S."/>
            <person name="Kuo A."/>
            <person name="Mondo S."/>
            <person name="Pangilinan J."/>
            <person name="Riley R."/>
            <person name="LaButti K."/>
            <person name="Andreopoulos B."/>
            <person name="Lipzen A."/>
            <person name="Chen C."/>
            <person name="Yanf M."/>
            <person name="Daum C."/>
            <person name="Ng V."/>
            <person name="Clum A."/>
            <person name="Steindorff A."/>
            <person name="Ohm R."/>
            <person name="Martin F."/>
            <person name="Silar P."/>
            <person name="Natvig D."/>
            <person name="Lalanne C."/>
            <person name="Gautier V."/>
            <person name="Ament-velasquez S.L."/>
            <person name="Kruys A."/>
            <person name="Hutchinson M.I."/>
            <person name="Powell A.J."/>
            <person name="Barry K."/>
            <person name="Miller A.N."/>
            <person name="Grigoriev I.V."/>
            <person name="Debuchy R."/>
            <person name="Gladieux P."/>
            <person name="Thoren M.H."/>
            <person name="Johannesson H."/>
        </authorList>
    </citation>
    <scope>NUCLEOTIDE SEQUENCE</scope>
    <source>
        <strain evidence="4">SMH3187-1</strain>
    </source>
</reference>
<dbReference type="Gene3D" id="1.25.40.10">
    <property type="entry name" value="Tetratricopeptide repeat domain"/>
    <property type="match status" value="3"/>
</dbReference>
<feature type="repeat" description="PPR" evidence="2">
    <location>
        <begin position="441"/>
        <end position="475"/>
    </location>
</feature>
<feature type="compositionally biased region" description="Polar residues" evidence="3">
    <location>
        <begin position="209"/>
        <end position="219"/>
    </location>
</feature>
<feature type="region of interest" description="Disordered" evidence="3">
    <location>
        <begin position="209"/>
        <end position="238"/>
    </location>
</feature>
<feature type="repeat" description="PPR" evidence="2">
    <location>
        <begin position="324"/>
        <end position="358"/>
    </location>
</feature>
<evidence type="ECO:0008006" key="6">
    <source>
        <dbReference type="Google" id="ProtNLM"/>
    </source>
</evidence>
<evidence type="ECO:0000313" key="4">
    <source>
        <dbReference type="EMBL" id="KAK0753163.1"/>
    </source>
</evidence>
<organism evidence="4 5">
    <name type="scientific">Schizothecium vesticola</name>
    <dbReference type="NCBI Taxonomy" id="314040"/>
    <lineage>
        <taxon>Eukaryota</taxon>
        <taxon>Fungi</taxon>
        <taxon>Dikarya</taxon>
        <taxon>Ascomycota</taxon>
        <taxon>Pezizomycotina</taxon>
        <taxon>Sordariomycetes</taxon>
        <taxon>Sordariomycetidae</taxon>
        <taxon>Sordariales</taxon>
        <taxon>Schizotheciaceae</taxon>
        <taxon>Schizothecium</taxon>
    </lineage>
</organism>
<dbReference type="InterPro" id="IPR011990">
    <property type="entry name" value="TPR-like_helical_dom_sf"/>
</dbReference>
<proteinExistence type="predicted"/>
<dbReference type="InterPro" id="IPR002885">
    <property type="entry name" value="PPR_rpt"/>
</dbReference>
<keyword evidence="1" id="KW-0677">Repeat</keyword>
<feature type="repeat" description="PPR" evidence="2">
    <location>
        <begin position="594"/>
        <end position="628"/>
    </location>
</feature>
<dbReference type="Proteomes" id="UP001172155">
    <property type="component" value="Unassembled WGS sequence"/>
</dbReference>
<evidence type="ECO:0000256" key="2">
    <source>
        <dbReference type="PROSITE-ProRule" id="PRU00708"/>
    </source>
</evidence>
<dbReference type="Pfam" id="PF01535">
    <property type="entry name" value="PPR"/>
    <property type="match status" value="2"/>
</dbReference>
<accession>A0AA40KBJ7</accession>
<dbReference type="PANTHER" id="PTHR47939:SF13">
    <property type="entry name" value="OS03G0201400 PROTEIN"/>
    <property type="match status" value="1"/>
</dbReference>
<name>A0AA40KBJ7_9PEZI</name>
<gene>
    <name evidence="4" type="ORF">B0T18DRAFT_433996</name>
</gene>
<dbReference type="NCBIfam" id="TIGR00756">
    <property type="entry name" value="PPR"/>
    <property type="match status" value="2"/>
</dbReference>
<dbReference type="PANTHER" id="PTHR47939">
    <property type="entry name" value="MEMBRANE-ASSOCIATED SALT-INDUCIBLE PROTEIN-LIKE"/>
    <property type="match status" value="1"/>
</dbReference>
<dbReference type="InterPro" id="IPR050667">
    <property type="entry name" value="PPR-containing_protein"/>
</dbReference>
<dbReference type="PROSITE" id="PS51375">
    <property type="entry name" value="PPR"/>
    <property type="match status" value="3"/>
</dbReference>
<dbReference type="AlphaFoldDB" id="A0AA40KBJ7"/>
<keyword evidence="5" id="KW-1185">Reference proteome</keyword>
<evidence type="ECO:0000256" key="3">
    <source>
        <dbReference type="SAM" id="MobiDB-lite"/>
    </source>
</evidence>
<comment type="caution">
    <text evidence="4">The sequence shown here is derived from an EMBL/GenBank/DDBJ whole genome shotgun (WGS) entry which is preliminary data.</text>
</comment>
<protein>
    <recommendedName>
        <fullName evidence="6">Pentatricopeptide repeat-containing protein</fullName>
    </recommendedName>
</protein>
<dbReference type="EMBL" id="JAUKUD010000001">
    <property type="protein sequence ID" value="KAK0753163.1"/>
    <property type="molecule type" value="Genomic_DNA"/>
</dbReference>
<sequence length="715" mass="80032">MQSLLHKGSSAETTWQFFEETLYPRIVNIGGGKAVPRIILRRLYSSFFAQIAEEKAKDFTCSSLPSMELITHRMAELGALWAWTPMMLRLVDSIRKITPSQTGYPSPEDHEAAMVQRNTLVRDLQLAWRAFNMQGAFTGVPRHKSPDNTQKAFANAFAGLFPGYDKGVMYRPMWVALASYGLLTDPKLGFGVKDSAFVVMMRALASQTPKPKHIQQANQAHEAGPASRQTKTSKEPVHRQVIRRMDVIHKQIGQAIKTRSTMLLDRAWDEFWGEEAEPSDVQIKTLGGMMELFDYFIIGYTTLRKPNRAIFVWNAMLQVGLKPTIKTWTAMIQGCTKSGNSEGIKLVWSRLVASGIQLDTPIWTARISGLIISGDLAAGIEALNEMADIWKNRDAPENATIAVKPSIEPVNAALVWLLRLDRASTAETLLQWAAHQDLQPDIFTFNTLLRPLVREGNTVEMNRLFDGMKQVGVRADVATYTILLDGALADISGMTADEQTAAVTRVIGEMERAGVEANMMAYAKIIYNLLQDGNRNAGDAVRAVISHIWARGLELTSHIYTMLAEHYFSRDPPDAAAVTHLILSRRLAFNPNIDRVFWERTIKGYCQAGEVQRAVKIFEHISAVGSTITFSTLYDFLNALATSGMMDEARRVVRVARKMTAAEEPDEQQPVNFGPKPTKRFWKHRFWHLADAYGLLEEGLLEEYLEGGKAGVVRL</sequence>